<name>A0ACB8SUE8_9AGAM</name>
<keyword evidence="2" id="KW-1185">Reference proteome</keyword>
<reference evidence="1" key="1">
    <citation type="submission" date="2021-03" db="EMBL/GenBank/DDBJ databases">
        <authorList>
            <consortium name="DOE Joint Genome Institute"/>
            <person name="Ahrendt S."/>
            <person name="Looney B.P."/>
            <person name="Miyauchi S."/>
            <person name="Morin E."/>
            <person name="Drula E."/>
            <person name="Courty P.E."/>
            <person name="Chicoki N."/>
            <person name="Fauchery L."/>
            <person name="Kohler A."/>
            <person name="Kuo A."/>
            <person name="Labutti K."/>
            <person name="Pangilinan J."/>
            <person name="Lipzen A."/>
            <person name="Riley R."/>
            <person name="Andreopoulos W."/>
            <person name="He G."/>
            <person name="Johnson J."/>
            <person name="Barry K.W."/>
            <person name="Grigoriev I.V."/>
            <person name="Nagy L."/>
            <person name="Hibbett D."/>
            <person name="Henrissat B."/>
            <person name="Matheny P.B."/>
            <person name="Labbe J."/>
            <person name="Martin F."/>
        </authorList>
    </citation>
    <scope>NUCLEOTIDE SEQUENCE</scope>
    <source>
        <strain evidence="1">HHB10654</strain>
    </source>
</reference>
<reference evidence="1" key="2">
    <citation type="journal article" date="2022" name="New Phytol.">
        <title>Evolutionary transition to the ectomycorrhizal habit in the genomes of a hyperdiverse lineage of mushroom-forming fungi.</title>
        <authorList>
            <person name="Looney B."/>
            <person name="Miyauchi S."/>
            <person name="Morin E."/>
            <person name="Drula E."/>
            <person name="Courty P.E."/>
            <person name="Kohler A."/>
            <person name="Kuo A."/>
            <person name="LaButti K."/>
            <person name="Pangilinan J."/>
            <person name="Lipzen A."/>
            <person name="Riley R."/>
            <person name="Andreopoulos W."/>
            <person name="He G."/>
            <person name="Johnson J."/>
            <person name="Nolan M."/>
            <person name="Tritt A."/>
            <person name="Barry K.W."/>
            <person name="Grigoriev I.V."/>
            <person name="Nagy L.G."/>
            <person name="Hibbett D."/>
            <person name="Henrissat B."/>
            <person name="Matheny P.B."/>
            <person name="Labbe J."/>
            <person name="Martin F.M."/>
        </authorList>
    </citation>
    <scope>NUCLEOTIDE SEQUENCE</scope>
    <source>
        <strain evidence="1">HHB10654</strain>
    </source>
</reference>
<organism evidence="1 2">
    <name type="scientific">Artomyces pyxidatus</name>
    <dbReference type="NCBI Taxonomy" id="48021"/>
    <lineage>
        <taxon>Eukaryota</taxon>
        <taxon>Fungi</taxon>
        <taxon>Dikarya</taxon>
        <taxon>Basidiomycota</taxon>
        <taxon>Agaricomycotina</taxon>
        <taxon>Agaricomycetes</taxon>
        <taxon>Russulales</taxon>
        <taxon>Auriscalpiaceae</taxon>
        <taxon>Artomyces</taxon>
    </lineage>
</organism>
<evidence type="ECO:0000313" key="2">
    <source>
        <dbReference type="Proteomes" id="UP000814140"/>
    </source>
</evidence>
<comment type="caution">
    <text evidence="1">The sequence shown here is derived from an EMBL/GenBank/DDBJ whole genome shotgun (WGS) entry which is preliminary data.</text>
</comment>
<proteinExistence type="predicted"/>
<evidence type="ECO:0000313" key="1">
    <source>
        <dbReference type="EMBL" id="KAI0059468.1"/>
    </source>
</evidence>
<dbReference type="EMBL" id="MU277226">
    <property type="protein sequence ID" value="KAI0059468.1"/>
    <property type="molecule type" value="Genomic_DNA"/>
</dbReference>
<sequence length="134" mass="14836">MDGEMDLRPCVLSTLLCVAVLACFSSVVCRLYATHDSKRPLWRDLNPTTVCQAIDEGSLSPDPACGRQPEHRCKVYVVYLFPCQVFTHITAGLRSVGEVHCCSMALSPASKCAVLMKLLFSIKWSSISKQRLNL</sequence>
<gene>
    <name evidence="1" type="ORF">BV25DRAFT_1128487</name>
</gene>
<accession>A0ACB8SUE8</accession>
<dbReference type="Proteomes" id="UP000814140">
    <property type="component" value="Unassembled WGS sequence"/>
</dbReference>
<protein>
    <submittedName>
        <fullName evidence="1">Uncharacterized protein</fullName>
    </submittedName>
</protein>